<evidence type="ECO:0000313" key="3">
    <source>
        <dbReference type="Proteomes" id="UP000306441"/>
    </source>
</evidence>
<keyword evidence="3" id="KW-1185">Reference proteome</keyword>
<dbReference type="InterPro" id="IPR048020">
    <property type="entry name" value="Transpos_IS3"/>
</dbReference>
<dbReference type="Pfam" id="PF01527">
    <property type="entry name" value="HTH_Tnp_1"/>
    <property type="match status" value="1"/>
</dbReference>
<dbReference type="EMBL" id="SSNY01000007">
    <property type="protein sequence ID" value="THF56600.1"/>
    <property type="molecule type" value="Genomic_DNA"/>
</dbReference>
<accession>A0ABY2Q5C2</accession>
<dbReference type="Proteomes" id="UP000306441">
    <property type="component" value="Unassembled WGS sequence"/>
</dbReference>
<dbReference type="Gene3D" id="3.30.420.10">
    <property type="entry name" value="Ribonuclease H-like superfamily/Ribonuclease H"/>
    <property type="match status" value="1"/>
</dbReference>
<dbReference type="NCBIfam" id="NF033516">
    <property type="entry name" value="transpos_IS3"/>
    <property type="match status" value="1"/>
</dbReference>
<comment type="caution">
    <text evidence="2">The sequence shown here is derived from an EMBL/GenBank/DDBJ whole genome shotgun (WGS) entry which is preliminary data.</text>
</comment>
<dbReference type="Pfam" id="PF13683">
    <property type="entry name" value="rve_3"/>
    <property type="match status" value="1"/>
</dbReference>
<organism evidence="2 3">
    <name type="scientific">Ollibium composti</name>
    <dbReference type="NCBI Taxonomy" id="2675109"/>
    <lineage>
        <taxon>Bacteria</taxon>
        <taxon>Pseudomonadati</taxon>
        <taxon>Pseudomonadota</taxon>
        <taxon>Alphaproteobacteria</taxon>
        <taxon>Hyphomicrobiales</taxon>
        <taxon>Phyllobacteriaceae</taxon>
        <taxon>Ollibium</taxon>
    </lineage>
</organism>
<evidence type="ECO:0000313" key="2">
    <source>
        <dbReference type="EMBL" id="THF56600.1"/>
    </source>
</evidence>
<dbReference type="PROSITE" id="PS50994">
    <property type="entry name" value="INTEGRASE"/>
    <property type="match status" value="1"/>
</dbReference>
<dbReference type="SUPFAM" id="SSF53098">
    <property type="entry name" value="Ribonuclease H-like"/>
    <property type="match status" value="1"/>
</dbReference>
<dbReference type="PANTHER" id="PTHR47515:SF1">
    <property type="entry name" value="BLR2054 PROTEIN"/>
    <property type="match status" value="1"/>
</dbReference>
<name>A0ABY2Q5C2_9HYPH</name>
<dbReference type="SUPFAM" id="SSF46689">
    <property type="entry name" value="Homeodomain-like"/>
    <property type="match status" value="1"/>
</dbReference>
<dbReference type="InterPro" id="IPR012337">
    <property type="entry name" value="RNaseH-like_sf"/>
</dbReference>
<dbReference type="InterPro" id="IPR036397">
    <property type="entry name" value="RNaseH_sf"/>
</dbReference>
<dbReference type="PANTHER" id="PTHR47515">
    <property type="entry name" value="LOW CALCIUM RESPONSE LOCUS PROTEIN T"/>
    <property type="match status" value="1"/>
</dbReference>
<dbReference type="Pfam" id="PF13276">
    <property type="entry name" value="HTH_21"/>
    <property type="match status" value="1"/>
</dbReference>
<gene>
    <name evidence="2" type="ORF">E6C48_12840</name>
</gene>
<feature type="domain" description="Integrase catalytic" evidence="1">
    <location>
        <begin position="199"/>
        <end position="360"/>
    </location>
</feature>
<reference evidence="2 3" key="1">
    <citation type="submission" date="2019-04" db="EMBL/GenBank/DDBJ databases">
        <title>Mesorhizobium composti sp. nov., isolated from compost.</title>
        <authorList>
            <person name="Lin S.-Y."/>
            <person name="Hameed A."/>
            <person name="Hsieh Y.-T."/>
            <person name="Young C.-C."/>
        </authorList>
    </citation>
    <scope>NUCLEOTIDE SEQUENCE [LARGE SCALE GENOMIC DNA]</scope>
    <source>
        <strain evidence="2 3">CC-YTH430</strain>
    </source>
</reference>
<protein>
    <submittedName>
        <fullName evidence="2">IS3 family transposase</fullName>
    </submittedName>
</protein>
<evidence type="ECO:0000259" key="1">
    <source>
        <dbReference type="PROSITE" id="PS50994"/>
    </source>
</evidence>
<dbReference type="InterPro" id="IPR002514">
    <property type="entry name" value="Transposase_8"/>
</dbReference>
<sequence>MKRSRFNEEQIIGILKEQEAGLGTVDLCRKHGISSATFYKWKAKYGGLEVSDARKLRALEDENAKLKKLLAEAMLDNAILKEVAAKKMVTPAAKREAVGHACLMHGVSQRRACEALEVDRSSVRYRSIRAPDLVLREAMKAVASERRRFGYRRIHVMLQRQGLAMNIKKLRRLYGEEKLQVRRRGGRKRALGTRRPMLVPDRPNQRWSLDFVSDAFTDGRRFRVLAVVDDHTRECLALVADTSLSGRRVVRELDAVIALRGRPQTMVSDNGTEFTSMAILRWSQDRAIDWHYIAPGKPMQNGFIESFNGSFRDECLNETLFSSLVEAQDRIASWKEDYNTHRPHSSLGNLTPSDFARNLALEIQAA</sequence>
<dbReference type="InterPro" id="IPR001584">
    <property type="entry name" value="Integrase_cat-core"/>
</dbReference>
<proteinExistence type="predicted"/>
<dbReference type="InterPro" id="IPR009057">
    <property type="entry name" value="Homeodomain-like_sf"/>
</dbReference>
<dbReference type="InterPro" id="IPR025948">
    <property type="entry name" value="HTH-like_dom"/>
</dbReference>